<proteinExistence type="predicted"/>
<name>A0AA88TN05_9TELE</name>
<dbReference type="Proteomes" id="UP001187343">
    <property type="component" value="Unassembled WGS sequence"/>
</dbReference>
<keyword evidence="2" id="KW-1185">Reference proteome</keyword>
<organism evidence="1 2">
    <name type="scientific">Cirrhinus molitorella</name>
    <name type="common">mud carp</name>
    <dbReference type="NCBI Taxonomy" id="172907"/>
    <lineage>
        <taxon>Eukaryota</taxon>
        <taxon>Metazoa</taxon>
        <taxon>Chordata</taxon>
        <taxon>Craniata</taxon>
        <taxon>Vertebrata</taxon>
        <taxon>Euteleostomi</taxon>
        <taxon>Actinopterygii</taxon>
        <taxon>Neopterygii</taxon>
        <taxon>Teleostei</taxon>
        <taxon>Ostariophysi</taxon>
        <taxon>Cypriniformes</taxon>
        <taxon>Cyprinidae</taxon>
        <taxon>Labeoninae</taxon>
        <taxon>Labeonini</taxon>
        <taxon>Cirrhinus</taxon>
    </lineage>
</organism>
<reference evidence="1" key="1">
    <citation type="submission" date="2023-08" db="EMBL/GenBank/DDBJ databases">
        <title>Chromosome-level Genome Assembly of mud carp (Cirrhinus molitorella).</title>
        <authorList>
            <person name="Liu H."/>
        </authorList>
    </citation>
    <scope>NUCLEOTIDE SEQUENCE</scope>
    <source>
        <strain evidence="1">Prfri</strain>
        <tissue evidence="1">Muscle</tissue>
    </source>
</reference>
<dbReference type="AlphaFoldDB" id="A0AA88TN05"/>
<evidence type="ECO:0000313" key="1">
    <source>
        <dbReference type="EMBL" id="KAK2896526.1"/>
    </source>
</evidence>
<sequence>MFVKADSRGMPLPKGSFSVGFQPGLDCFLCWSVRMILSLSLSSFLQPQGQKTNKANEVICLSALREAFSFPDRAGREENVCVSVCAFERSVGDALDKPAAQQKERSVRASLRQSERLVSYHNSQHHGTLCSRNSCEPRTPTLHQFGDRD</sequence>
<protein>
    <submittedName>
        <fullName evidence="1">Uncharacterized protein</fullName>
    </submittedName>
</protein>
<accession>A0AA88TN05</accession>
<comment type="caution">
    <text evidence="1">The sequence shown here is derived from an EMBL/GenBank/DDBJ whole genome shotgun (WGS) entry which is preliminary data.</text>
</comment>
<gene>
    <name evidence="1" type="ORF">Q8A67_011014</name>
</gene>
<dbReference type="EMBL" id="JAUYZG010000010">
    <property type="protein sequence ID" value="KAK2896526.1"/>
    <property type="molecule type" value="Genomic_DNA"/>
</dbReference>
<evidence type="ECO:0000313" key="2">
    <source>
        <dbReference type="Proteomes" id="UP001187343"/>
    </source>
</evidence>